<keyword evidence="2" id="KW-0812">Transmembrane</keyword>
<accession>A0A9N9E3S9</accession>
<gene>
    <name evidence="3" type="ORF">DERYTH_LOCUS10822</name>
</gene>
<evidence type="ECO:0000313" key="4">
    <source>
        <dbReference type="Proteomes" id="UP000789405"/>
    </source>
</evidence>
<evidence type="ECO:0000256" key="1">
    <source>
        <dbReference type="SAM" id="Coils"/>
    </source>
</evidence>
<evidence type="ECO:0000256" key="2">
    <source>
        <dbReference type="SAM" id="Phobius"/>
    </source>
</evidence>
<proteinExistence type="predicted"/>
<comment type="caution">
    <text evidence="3">The sequence shown here is derived from an EMBL/GenBank/DDBJ whole genome shotgun (WGS) entry which is preliminary data.</text>
</comment>
<dbReference type="OrthoDB" id="2402790at2759"/>
<feature type="non-terminal residue" evidence="3">
    <location>
        <position position="1"/>
    </location>
</feature>
<dbReference type="EMBL" id="CAJVPY010006454">
    <property type="protein sequence ID" value="CAG8663128.1"/>
    <property type="molecule type" value="Genomic_DNA"/>
</dbReference>
<dbReference type="AlphaFoldDB" id="A0A9N9E3S9"/>
<reference evidence="3" key="1">
    <citation type="submission" date="2021-06" db="EMBL/GenBank/DDBJ databases">
        <authorList>
            <person name="Kallberg Y."/>
            <person name="Tangrot J."/>
            <person name="Rosling A."/>
        </authorList>
    </citation>
    <scope>NUCLEOTIDE SEQUENCE</scope>
    <source>
        <strain evidence="3">MA453B</strain>
    </source>
</reference>
<evidence type="ECO:0000313" key="3">
    <source>
        <dbReference type="EMBL" id="CAG8663128.1"/>
    </source>
</evidence>
<keyword evidence="4" id="KW-1185">Reference proteome</keyword>
<feature type="coiled-coil region" evidence="1">
    <location>
        <begin position="58"/>
        <end position="116"/>
    </location>
</feature>
<feature type="transmembrane region" description="Helical" evidence="2">
    <location>
        <begin position="17"/>
        <end position="36"/>
    </location>
</feature>
<sequence>MTNTSSTSDIPFTDTQVIYFVIFQGIFTALTIFYFLQAQGQYFRKSKSTSHGSAYEKYTLEKELIKEAEQRKKNLKRTLFTTVIIAYFLKIQNKYLRKSINEKNDLNRNYRKEKIQDDDILNKISSKFFGENSATKIKEYIAFS</sequence>
<keyword evidence="1" id="KW-0175">Coiled coil</keyword>
<organism evidence="3 4">
    <name type="scientific">Dentiscutata erythropus</name>
    <dbReference type="NCBI Taxonomy" id="1348616"/>
    <lineage>
        <taxon>Eukaryota</taxon>
        <taxon>Fungi</taxon>
        <taxon>Fungi incertae sedis</taxon>
        <taxon>Mucoromycota</taxon>
        <taxon>Glomeromycotina</taxon>
        <taxon>Glomeromycetes</taxon>
        <taxon>Diversisporales</taxon>
        <taxon>Gigasporaceae</taxon>
        <taxon>Dentiscutata</taxon>
    </lineage>
</organism>
<keyword evidence="2" id="KW-1133">Transmembrane helix</keyword>
<protein>
    <submittedName>
        <fullName evidence="3">14568_t:CDS:1</fullName>
    </submittedName>
</protein>
<dbReference type="Proteomes" id="UP000789405">
    <property type="component" value="Unassembled WGS sequence"/>
</dbReference>
<keyword evidence="2" id="KW-0472">Membrane</keyword>
<name>A0A9N9E3S9_9GLOM</name>